<protein>
    <submittedName>
        <fullName evidence="5">DUF4215 domain-containing protein</fullName>
    </submittedName>
</protein>
<evidence type="ECO:0000256" key="3">
    <source>
        <dbReference type="ARBA" id="ARBA00023157"/>
    </source>
</evidence>
<evidence type="ECO:0000259" key="4">
    <source>
        <dbReference type="Pfam" id="PF07588"/>
    </source>
</evidence>
<evidence type="ECO:0000256" key="2">
    <source>
        <dbReference type="ARBA" id="ARBA00022737"/>
    </source>
</evidence>
<gene>
    <name evidence="5" type="ORF">OV079_02945</name>
</gene>
<dbReference type="InterPro" id="IPR016187">
    <property type="entry name" value="CTDL_fold"/>
</dbReference>
<proteinExistence type="predicted"/>
<keyword evidence="2" id="KW-0677">Repeat</keyword>
<evidence type="ECO:0000313" key="5">
    <source>
        <dbReference type="EMBL" id="MCY1004542.1"/>
    </source>
</evidence>
<dbReference type="RefSeq" id="WP_267766096.1">
    <property type="nucleotide sequence ID" value="NZ_JAPNKE010000002.1"/>
</dbReference>
<comment type="caution">
    <text evidence="5">The sequence shown here is derived from an EMBL/GenBank/DDBJ whole genome shotgun (WGS) entry which is preliminary data.</text>
</comment>
<dbReference type="Proteomes" id="UP001150924">
    <property type="component" value="Unassembled WGS sequence"/>
</dbReference>
<evidence type="ECO:0000256" key="1">
    <source>
        <dbReference type="ARBA" id="ARBA00022729"/>
    </source>
</evidence>
<dbReference type="SUPFAM" id="SSF56436">
    <property type="entry name" value="C-type lectin-like"/>
    <property type="match status" value="1"/>
</dbReference>
<dbReference type="InterPro" id="IPR011448">
    <property type="entry name" value="DUF1554"/>
</dbReference>
<dbReference type="AlphaFoldDB" id="A0A9X3ITY8"/>
<keyword evidence="1" id="KW-0732">Signal</keyword>
<dbReference type="InterPro" id="IPR011936">
    <property type="entry name" value="Myxo_disulph_rpt"/>
</dbReference>
<organism evidence="5 6">
    <name type="scientific">Nannocystis pusilla</name>
    <dbReference type="NCBI Taxonomy" id="889268"/>
    <lineage>
        <taxon>Bacteria</taxon>
        <taxon>Pseudomonadati</taxon>
        <taxon>Myxococcota</taxon>
        <taxon>Polyangia</taxon>
        <taxon>Nannocystales</taxon>
        <taxon>Nannocystaceae</taxon>
        <taxon>Nannocystis</taxon>
    </lineage>
</organism>
<reference evidence="5" key="1">
    <citation type="submission" date="2022-11" db="EMBL/GenBank/DDBJ databases">
        <title>Minimal conservation of predation-associated metabolite biosynthetic gene clusters underscores biosynthetic potential of Myxococcota including descriptions for ten novel species: Archangium lansinium sp. nov., Myxococcus landrumus sp. nov., Nannocystis bai.</title>
        <authorList>
            <person name="Ahearne A."/>
            <person name="Stevens C."/>
            <person name="Phillips K."/>
        </authorList>
    </citation>
    <scope>NUCLEOTIDE SEQUENCE</scope>
    <source>
        <strain evidence="5">Na p29</strain>
    </source>
</reference>
<dbReference type="InterPro" id="IPR016186">
    <property type="entry name" value="C-type_lectin-like/link_sf"/>
</dbReference>
<keyword evidence="3" id="KW-1015">Disulfide bond</keyword>
<dbReference type="Gene3D" id="3.10.100.10">
    <property type="entry name" value="Mannose-Binding Protein A, subunit A"/>
    <property type="match status" value="1"/>
</dbReference>
<dbReference type="NCBIfam" id="TIGR02232">
    <property type="entry name" value="myxo_disulf_rpt"/>
    <property type="match status" value="3"/>
</dbReference>
<dbReference type="EMBL" id="JAPNKE010000002">
    <property type="protein sequence ID" value="MCY1004542.1"/>
    <property type="molecule type" value="Genomic_DNA"/>
</dbReference>
<feature type="domain" description="DUF1554" evidence="4">
    <location>
        <begin position="166"/>
        <end position="288"/>
    </location>
</feature>
<accession>A0A9X3ITY8</accession>
<keyword evidence="6" id="KW-1185">Reference proteome</keyword>
<evidence type="ECO:0000313" key="6">
    <source>
        <dbReference type="Proteomes" id="UP001150924"/>
    </source>
</evidence>
<sequence length="314" mass="31976">MCGDGLRWVGVEQCDGGADNGEDKPCKPDCTGAICGDGFVGPGEACDDANLVNEDGCTNACKLPTCGDGFVQAGEQCDAGAGNDNTGSCTLACKVSACGDGFVQAGEGCDDGNLVQTDDCPNHCQLPVCGDGYAWAGHELCDDGNATQGDGCFECLPAKRAFVTSTTYDGNLGGLAGAAAKCQTRADAAGLGGTWDVWLSTDASSPSTRFLPSLPGYRRIDNVIVANTLADLTDGTIDIAISVTELGTTPSASDVWTGSGPNGQATTATCTNWTTNSSAVTGEYGRSNGSNAVWSDNGNPATCNGLRRLYCFEL</sequence>
<name>A0A9X3ITY8_9BACT</name>
<dbReference type="Pfam" id="PF07588">
    <property type="entry name" value="DUF1554"/>
    <property type="match status" value="1"/>
</dbReference>
<dbReference type="Pfam" id="PF13948">
    <property type="entry name" value="DUF4215"/>
    <property type="match status" value="2"/>
</dbReference>